<sequence length="109" mass="12605">MALRDIIKEIEKLSAAEQYRLKEYLTISLDSYSACESVMKKAADRKREDGYECAHCHSSEAVRFGKYSVKVGKKTMERQRYRCKDCGKTFTDVTNVSLYRLQQFGLGDE</sequence>
<comment type="caution">
    <text evidence="1">The sequence shown here is derived from an EMBL/GenBank/DDBJ whole genome shotgun (WGS) entry which is preliminary data.</text>
</comment>
<proteinExistence type="predicted"/>
<protein>
    <submittedName>
        <fullName evidence="1">Uncharacterized protein</fullName>
    </submittedName>
</protein>
<evidence type="ECO:0000313" key="2">
    <source>
        <dbReference type="Proteomes" id="UP000632125"/>
    </source>
</evidence>
<dbReference type="AlphaFoldDB" id="A0A927H6B8"/>
<evidence type="ECO:0000313" key="1">
    <source>
        <dbReference type="EMBL" id="MBD2869342.1"/>
    </source>
</evidence>
<accession>A0A927H6B8</accession>
<dbReference type="EMBL" id="JACXIY010000014">
    <property type="protein sequence ID" value="MBD2869342.1"/>
    <property type="molecule type" value="Genomic_DNA"/>
</dbReference>
<dbReference type="Proteomes" id="UP000632125">
    <property type="component" value="Unassembled WGS sequence"/>
</dbReference>
<organism evidence="1 2">
    <name type="scientific">Paenibacillus arenilitoris</name>
    <dbReference type="NCBI Taxonomy" id="2772299"/>
    <lineage>
        <taxon>Bacteria</taxon>
        <taxon>Bacillati</taxon>
        <taxon>Bacillota</taxon>
        <taxon>Bacilli</taxon>
        <taxon>Bacillales</taxon>
        <taxon>Paenibacillaceae</taxon>
        <taxon>Paenibacillus</taxon>
    </lineage>
</organism>
<reference evidence="1" key="1">
    <citation type="submission" date="2020-09" db="EMBL/GenBank/DDBJ databases">
        <title>A novel bacterium of genus Paenibacillus, isolated from South China Sea.</title>
        <authorList>
            <person name="Huang H."/>
            <person name="Mo K."/>
            <person name="Hu Y."/>
        </authorList>
    </citation>
    <scope>NUCLEOTIDE SEQUENCE</scope>
    <source>
        <strain evidence="1">IB182493</strain>
    </source>
</reference>
<gene>
    <name evidence="1" type="ORF">IDH41_12205</name>
</gene>
<name>A0A927H6B8_9BACL</name>
<keyword evidence="2" id="KW-1185">Reference proteome</keyword>